<dbReference type="Pfam" id="PF08487">
    <property type="entry name" value="VIT"/>
    <property type="match status" value="1"/>
</dbReference>
<name>A0ABV6Z211_UNCC1</name>
<dbReference type="SMART" id="SM00609">
    <property type="entry name" value="VIT"/>
    <property type="match status" value="1"/>
</dbReference>
<dbReference type="PANTHER" id="PTHR45737">
    <property type="entry name" value="VON WILLEBRAND FACTOR A DOMAIN-CONTAINING PROTEIN 5A"/>
    <property type="match status" value="1"/>
</dbReference>
<feature type="domain" description="VWFA" evidence="1">
    <location>
        <begin position="293"/>
        <end position="468"/>
    </location>
</feature>
<dbReference type="EMBL" id="JBHPBY010000298">
    <property type="protein sequence ID" value="MFC1852328.1"/>
    <property type="molecule type" value="Genomic_DNA"/>
</dbReference>
<comment type="caution">
    <text evidence="3">The sequence shown here is derived from an EMBL/GenBank/DDBJ whole genome shotgun (WGS) entry which is preliminary data.</text>
</comment>
<proteinExistence type="predicted"/>
<evidence type="ECO:0000313" key="3">
    <source>
        <dbReference type="EMBL" id="MFC1852328.1"/>
    </source>
</evidence>
<dbReference type="Proteomes" id="UP001594351">
    <property type="component" value="Unassembled WGS sequence"/>
</dbReference>
<dbReference type="InterPro" id="IPR002035">
    <property type="entry name" value="VWF_A"/>
</dbReference>
<dbReference type="PANTHER" id="PTHR45737:SF6">
    <property type="entry name" value="VON WILLEBRAND FACTOR A DOMAIN-CONTAINING PROTEIN 5A"/>
    <property type="match status" value="1"/>
</dbReference>
<dbReference type="PROSITE" id="PS51468">
    <property type="entry name" value="VIT"/>
    <property type="match status" value="1"/>
</dbReference>
<dbReference type="InterPro" id="IPR036465">
    <property type="entry name" value="vWFA_dom_sf"/>
</dbReference>
<keyword evidence="4" id="KW-1185">Reference proteome</keyword>
<dbReference type="Pfam" id="PF13768">
    <property type="entry name" value="VWA_3"/>
    <property type="match status" value="1"/>
</dbReference>
<protein>
    <submittedName>
        <fullName evidence="3">VIT domain-containing protein</fullName>
    </submittedName>
</protein>
<evidence type="ECO:0000313" key="4">
    <source>
        <dbReference type="Proteomes" id="UP001594351"/>
    </source>
</evidence>
<dbReference type="PROSITE" id="PS50234">
    <property type="entry name" value="VWFA"/>
    <property type="match status" value="1"/>
</dbReference>
<evidence type="ECO:0000259" key="2">
    <source>
        <dbReference type="PROSITE" id="PS51468"/>
    </source>
</evidence>
<sequence length="755" mass="85890">MKLNIPRSLSLIVLIFLLFILPSSQVFADGFIVIPHPPPHPPPYPRPPIIRPSAPFPLDVLYHHVQVTIKGQTATTNIDQVFYNPTSRQLEGYYMFPIPVGAVLQEFTMSINGRQVSAELLDAKKARSLYEEIVRKLKDPALLEYSYQGLFKVRIFPIEPHSKKRVTLSYKEMLTLDYGTYTYLYPLNTEKFSAKQLKEVSVNVEIIAPDELKNIYCPTHEVDVVRKGARQARVSYEEQNVKPDRDFKLYFNTSSSPVGLSLLTYQTGREDGYFCLSATPAYDQGETDVNEKDITFVLDVSGSMAGDKLKQAKKAVIYCIENLNVGDRFEVIRFSTEAYALFRELVSASEANRDQAREFVNTLRPVGGTAIEDALQLALSSPVQRERPHMIIFITDGKPTIGETNEDRLLAKIEKANISRTRIFTFGIGHEINTHLLDKITELSKATRTYIAPTEDIEIKISNFYDKVQSPVLTDIALNFGRQINVYQTYPQQLPDLFRGSNITIFGRYKGQGETKIVLSGMARGKGKEFLLAANFEQKDTQHDFIPPLWAARRIGHLLDLIRLHGQNKELVDEITVLARTFGIVTPYTSYLIMEDEAVRTVSRDIREEFQTLGRIGNVARESKKRYKAEFDAMKLKSGDQSVQVSKEFQALNEASNVPQTAQGGVRLDYKDGEGKMQNLTQQVKNVMGRAMYQSGKFWVDSQLQSTKPRSTVRIKFAAPEFFELLRNKPETAQFLALGQNVRFYLNDTYYEIYE</sequence>
<accession>A0ABV6Z211</accession>
<feature type="domain" description="VIT" evidence="2">
    <location>
        <begin position="44"/>
        <end position="172"/>
    </location>
</feature>
<gene>
    <name evidence="3" type="ORF">ACFL27_19190</name>
</gene>
<dbReference type="Gene3D" id="3.40.50.410">
    <property type="entry name" value="von Willebrand factor, type A domain"/>
    <property type="match status" value="1"/>
</dbReference>
<dbReference type="SUPFAM" id="SSF53300">
    <property type="entry name" value="vWA-like"/>
    <property type="match status" value="1"/>
</dbReference>
<evidence type="ECO:0000259" key="1">
    <source>
        <dbReference type="PROSITE" id="PS50234"/>
    </source>
</evidence>
<reference evidence="3 4" key="1">
    <citation type="submission" date="2024-09" db="EMBL/GenBank/DDBJ databases">
        <title>Laminarin stimulates single cell rates of sulfate reduction while oxygen inhibits transcriptomic activity in coastal marine sediment.</title>
        <authorList>
            <person name="Lindsay M."/>
            <person name="Orcutt B."/>
            <person name="Emerson D."/>
            <person name="Stepanauskas R."/>
            <person name="D'Angelo T."/>
        </authorList>
    </citation>
    <scope>NUCLEOTIDE SEQUENCE [LARGE SCALE GENOMIC DNA]</scope>
    <source>
        <strain evidence="3">SAG AM-311-K15</strain>
    </source>
</reference>
<organism evidence="3 4">
    <name type="scientific">candidate division CSSED10-310 bacterium</name>
    <dbReference type="NCBI Taxonomy" id="2855610"/>
    <lineage>
        <taxon>Bacteria</taxon>
        <taxon>Bacteria division CSSED10-310</taxon>
    </lineage>
</organism>
<dbReference type="InterPro" id="IPR013694">
    <property type="entry name" value="VIT"/>
</dbReference>
<dbReference type="SMART" id="SM00327">
    <property type="entry name" value="VWA"/>
    <property type="match status" value="1"/>
</dbReference>